<name>A0A2Z5G4I4_9BACT</name>
<reference evidence="2 3" key="1">
    <citation type="journal article" date="2018" name="Front. Microbiol.">
        <title>Hydrolytic Capabilities as a Key to Environmental Success: Chitinolytic and Cellulolytic Acidobacteria From Acidic Sub-arctic Soils and Boreal Peatlands.</title>
        <authorList>
            <person name="Belova S.E."/>
            <person name="Ravin N.V."/>
            <person name="Pankratov T.A."/>
            <person name="Rakitin A.L."/>
            <person name="Ivanova A.A."/>
            <person name="Beletsky A.V."/>
            <person name="Mardanov A.V."/>
            <person name="Sinninghe Damste J.S."/>
            <person name="Dedysh S.N."/>
        </authorList>
    </citation>
    <scope>NUCLEOTIDE SEQUENCE [LARGE SCALE GENOMIC DNA]</scope>
    <source>
        <strain evidence="2 3">SBC82</strain>
    </source>
</reference>
<keyword evidence="3" id="KW-1185">Reference proteome</keyword>
<evidence type="ECO:0000313" key="2">
    <source>
        <dbReference type="EMBL" id="AXC13744.1"/>
    </source>
</evidence>
<dbReference type="KEGG" id="abas:ACPOL_4472"/>
<dbReference type="EMBL" id="CP030840">
    <property type="protein sequence ID" value="AXC13744.1"/>
    <property type="molecule type" value="Genomic_DNA"/>
</dbReference>
<evidence type="ECO:0000256" key="1">
    <source>
        <dbReference type="SAM" id="MobiDB-lite"/>
    </source>
</evidence>
<gene>
    <name evidence="2" type="ORF">ACPOL_4472</name>
</gene>
<proteinExistence type="predicted"/>
<feature type="compositionally biased region" description="Basic residues" evidence="1">
    <location>
        <begin position="59"/>
        <end position="68"/>
    </location>
</feature>
<dbReference type="Proteomes" id="UP000253606">
    <property type="component" value="Chromosome"/>
</dbReference>
<accession>A0A2Z5G4I4</accession>
<protein>
    <submittedName>
        <fullName evidence="2">Uncharacterized protein</fullName>
    </submittedName>
</protein>
<feature type="region of interest" description="Disordered" evidence="1">
    <location>
        <begin position="33"/>
        <end position="68"/>
    </location>
</feature>
<sequence>MLPCSAIKTIGISSYLTAHIDSYVIWKLSRPANSIHRRSSKSPPAGRRLRGSPSANQTTKKRIQKLLT</sequence>
<organism evidence="2 3">
    <name type="scientific">Acidisarcina polymorpha</name>
    <dbReference type="NCBI Taxonomy" id="2211140"/>
    <lineage>
        <taxon>Bacteria</taxon>
        <taxon>Pseudomonadati</taxon>
        <taxon>Acidobacteriota</taxon>
        <taxon>Terriglobia</taxon>
        <taxon>Terriglobales</taxon>
        <taxon>Acidobacteriaceae</taxon>
        <taxon>Acidisarcina</taxon>
    </lineage>
</organism>
<dbReference type="AlphaFoldDB" id="A0A2Z5G4I4"/>
<evidence type="ECO:0000313" key="3">
    <source>
        <dbReference type="Proteomes" id="UP000253606"/>
    </source>
</evidence>